<dbReference type="Proteomes" id="UP001163096">
    <property type="component" value="Chromosome"/>
</dbReference>
<reference evidence="1" key="1">
    <citation type="submission" date="2022-11" db="EMBL/GenBank/DDBJ databases">
        <title>Complete genome sequence of Methanogenium organophilum DSM 3596.</title>
        <authorList>
            <person name="Chen S.-C."/>
            <person name="Lai S.-J."/>
            <person name="You Y.-T."/>
        </authorList>
    </citation>
    <scope>NUCLEOTIDE SEQUENCE</scope>
    <source>
        <strain evidence="1">DSM 3596</strain>
    </source>
</reference>
<dbReference type="GeneID" id="76834389"/>
<protein>
    <submittedName>
        <fullName evidence="1">Uncharacterized protein</fullName>
    </submittedName>
</protein>
<organism evidence="1 2">
    <name type="scientific">Methanogenium organophilum</name>
    <dbReference type="NCBI Taxonomy" id="2199"/>
    <lineage>
        <taxon>Archaea</taxon>
        <taxon>Methanobacteriati</taxon>
        <taxon>Methanobacteriota</taxon>
        <taxon>Stenosarchaea group</taxon>
        <taxon>Methanomicrobia</taxon>
        <taxon>Methanomicrobiales</taxon>
        <taxon>Methanomicrobiaceae</taxon>
        <taxon>Methanogenium</taxon>
    </lineage>
</organism>
<dbReference type="KEGG" id="mou:OU421_04765"/>
<dbReference type="EMBL" id="CP113361">
    <property type="protein sequence ID" value="WAI02188.1"/>
    <property type="molecule type" value="Genomic_DNA"/>
</dbReference>
<accession>A0A9X9S691</accession>
<dbReference type="RefSeq" id="WP_268187466.1">
    <property type="nucleotide sequence ID" value="NZ_CP113361.1"/>
</dbReference>
<dbReference type="AlphaFoldDB" id="A0A9X9S691"/>
<evidence type="ECO:0000313" key="2">
    <source>
        <dbReference type="Proteomes" id="UP001163096"/>
    </source>
</evidence>
<evidence type="ECO:0000313" key="1">
    <source>
        <dbReference type="EMBL" id="WAI02188.1"/>
    </source>
</evidence>
<gene>
    <name evidence="1" type="ORF">OU421_04765</name>
</gene>
<sequence length="66" mass="7357">MATRLLSIWLSIQSISEPPIGIQISEDAARPGMIANEQKEISKKIKDIFPDRFINNYSGKKIGIPS</sequence>
<keyword evidence="2" id="KW-1185">Reference proteome</keyword>
<proteinExistence type="predicted"/>
<name>A0A9X9S691_METOG</name>